<dbReference type="AlphaFoldDB" id="A0A0B5DUM1"/>
<dbReference type="InterPro" id="IPR005247">
    <property type="entry name" value="YbhB_YbcL/LppC-like"/>
</dbReference>
<reference evidence="4 5" key="1">
    <citation type="journal article" date="2014" name="Int. J. Syst. Evol. Microbiol.">
        <title>Celeribacter indicus sp. nov., a polycyclic aromatic hydrocarbon-degrading bacterium from deep-sea sediment and reclassification of Huaishuia halophila as Celeribacter halophilus comb. nov.</title>
        <authorList>
            <person name="Lai Q."/>
            <person name="Cao J."/>
            <person name="Yuan J."/>
            <person name="Li F."/>
            <person name="Shao Z."/>
        </authorList>
    </citation>
    <scope>NUCLEOTIDE SEQUENCE [LARGE SCALE GENOMIC DNA]</scope>
    <source>
        <strain evidence="4">P73</strain>
    </source>
</reference>
<name>A0A0B5DUM1_9RHOB</name>
<evidence type="ECO:0000313" key="5">
    <source>
        <dbReference type="Proteomes" id="UP000031521"/>
    </source>
</evidence>
<evidence type="ECO:0000313" key="4">
    <source>
        <dbReference type="EMBL" id="AJE47118.1"/>
    </source>
</evidence>
<evidence type="ECO:0000256" key="2">
    <source>
        <dbReference type="SAM" id="SignalP"/>
    </source>
</evidence>
<dbReference type="Proteomes" id="UP000031521">
    <property type="component" value="Chromosome"/>
</dbReference>
<evidence type="ECO:0000259" key="3">
    <source>
        <dbReference type="Pfam" id="PF22807"/>
    </source>
</evidence>
<dbReference type="Pfam" id="PF01161">
    <property type="entry name" value="PBP"/>
    <property type="match status" value="1"/>
</dbReference>
<dbReference type="InterPro" id="IPR036610">
    <property type="entry name" value="PEBP-like_sf"/>
</dbReference>
<dbReference type="STRING" id="1208324.P73_2403"/>
<dbReference type="HOGENOM" id="CLU_442720_0_0_5"/>
<proteinExistence type="predicted"/>
<dbReference type="KEGG" id="cid:P73_2403"/>
<dbReference type="RefSeq" id="WP_052453230.1">
    <property type="nucleotide sequence ID" value="NZ_CP004393.1"/>
</dbReference>
<feature type="region of interest" description="Disordered" evidence="1">
    <location>
        <begin position="520"/>
        <end position="552"/>
    </location>
</feature>
<evidence type="ECO:0000256" key="1">
    <source>
        <dbReference type="SAM" id="MobiDB-lite"/>
    </source>
</evidence>
<gene>
    <name evidence="4" type="ORF">P73_2403</name>
</gene>
<dbReference type="Gene3D" id="2.120.10.30">
    <property type="entry name" value="TolB, C-terminal domain"/>
    <property type="match status" value="1"/>
</dbReference>
<dbReference type="PANTHER" id="PTHR19328:SF53">
    <property type="entry name" value="MEMBRANE PROTEIN"/>
    <property type="match status" value="1"/>
</dbReference>
<dbReference type="InterPro" id="IPR054539">
    <property type="entry name" value="Beta-prop_PDH"/>
</dbReference>
<dbReference type="InterPro" id="IPR011041">
    <property type="entry name" value="Quinoprot_gluc/sorb_DH_b-prop"/>
</dbReference>
<dbReference type="CDD" id="cd00865">
    <property type="entry name" value="PEBP_bact_arch"/>
    <property type="match status" value="1"/>
</dbReference>
<feature type="domain" description="Pyrroloquinoline quinone-dependent pyranose dehydrogenase beta-propeller" evidence="3">
    <location>
        <begin position="63"/>
        <end position="403"/>
    </location>
</feature>
<dbReference type="SUPFAM" id="SSF50952">
    <property type="entry name" value="Soluble quinoprotein glucose dehydrogenase"/>
    <property type="match status" value="1"/>
</dbReference>
<feature type="chain" id="PRO_5002100567" evidence="2">
    <location>
        <begin position="26"/>
        <end position="606"/>
    </location>
</feature>
<sequence length="606" mass="64552">MPIPMSSARAGAALLTTALAGAALAQPQGEVGEYSDATISNSVLQPEPITVSDDSELASLIRVPEGFEVSVAARDLGNTRILAVHDSGTVYATRRSESDVIRLIDEDGDGRFEAHETVAARPGLHGIALDGDTAYLVTVTDVYTAPVNEDGSFGTLERIIDDLPEGGQHPNRMVAVGPDGMLYISVGSTCNACDETSPENATLLRAKPDGSSRSIFASGLRNTIGFGWDPSSGRLYGADHGTDWLGDEEQQEEFNLIEQGTKYGWPYVYDFSNFNPQDAPPEGISLEQWAAQSREPELGYTAHAAPMQMVFHSGTSFPEEYRGDAFIAMRGSWNRRPPSGYEVTRLDFQDGEPASWDHFAEGFLIETEAGGYGFLSRLAGIAEDRDGSLLLADDANGIIWRISYSGEAGAGETAETASVPNLVPDPRTDDLAMAKFDAGAGISVSSESFAAGEAIPFSHAAEGHDASPPLSWADAPEEAASFVLIAEDPDAAEPKPFVHWIVYDIPADTTSLAEGRPTAPVLPDPEGAKQGTNSRGQIGYHGPRPPREDGPHSYHFQIFALDVDQLGPEPGATREEVLSAMEGHVIAAGELTGSYERPAPEEAQGN</sequence>
<dbReference type="NCBIfam" id="TIGR00481">
    <property type="entry name" value="YbhB/YbcL family Raf kinase inhibitor-like protein"/>
    <property type="match status" value="1"/>
</dbReference>
<organism evidence="4 5">
    <name type="scientific">Celeribacter indicus</name>
    <dbReference type="NCBI Taxonomy" id="1208324"/>
    <lineage>
        <taxon>Bacteria</taxon>
        <taxon>Pseudomonadati</taxon>
        <taxon>Pseudomonadota</taxon>
        <taxon>Alphaproteobacteria</taxon>
        <taxon>Rhodobacterales</taxon>
        <taxon>Roseobacteraceae</taxon>
        <taxon>Celeribacter</taxon>
    </lineage>
</organism>
<accession>A0A0B5DUM1</accession>
<dbReference type="Gene3D" id="3.90.280.10">
    <property type="entry name" value="PEBP-like"/>
    <property type="match status" value="1"/>
</dbReference>
<dbReference type="EMBL" id="CP004393">
    <property type="protein sequence ID" value="AJE47118.1"/>
    <property type="molecule type" value="Genomic_DNA"/>
</dbReference>
<dbReference type="InterPro" id="IPR011042">
    <property type="entry name" value="6-blade_b-propeller_TolB-like"/>
</dbReference>
<protein>
    <submittedName>
        <fullName evidence="4">PEBP family protein</fullName>
    </submittedName>
</protein>
<keyword evidence="5" id="KW-1185">Reference proteome</keyword>
<dbReference type="PANTHER" id="PTHR19328">
    <property type="entry name" value="HEDGEHOG-INTERACTING PROTEIN"/>
    <property type="match status" value="1"/>
</dbReference>
<keyword evidence="2" id="KW-0732">Signal</keyword>
<dbReference type="SUPFAM" id="SSF49777">
    <property type="entry name" value="PEBP-like"/>
    <property type="match status" value="1"/>
</dbReference>
<dbReference type="Pfam" id="PF22807">
    <property type="entry name" value="TrAA12"/>
    <property type="match status" value="1"/>
</dbReference>
<feature type="signal peptide" evidence="2">
    <location>
        <begin position="1"/>
        <end position="25"/>
    </location>
</feature>
<dbReference type="InterPro" id="IPR008914">
    <property type="entry name" value="PEBP"/>
</dbReference>